<accession>A0A843SIC2</accession>
<protein>
    <submittedName>
        <fullName evidence="2">Uncharacterized protein</fullName>
    </submittedName>
</protein>
<comment type="caution">
    <text evidence="2">The sequence shown here is derived from an EMBL/GenBank/DDBJ whole genome shotgun (WGS) entry which is preliminary data.</text>
</comment>
<evidence type="ECO:0000313" key="2">
    <source>
        <dbReference type="EMBL" id="MQA23032.1"/>
    </source>
</evidence>
<organism evidence="2 3">
    <name type="scientific">Rugamonas rivuli</name>
    <dbReference type="NCBI Taxonomy" id="2743358"/>
    <lineage>
        <taxon>Bacteria</taxon>
        <taxon>Pseudomonadati</taxon>
        <taxon>Pseudomonadota</taxon>
        <taxon>Betaproteobacteria</taxon>
        <taxon>Burkholderiales</taxon>
        <taxon>Oxalobacteraceae</taxon>
        <taxon>Telluria group</taxon>
        <taxon>Rugamonas</taxon>
    </lineage>
</organism>
<name>A0A843SIC2_9BURK</name>
<dbReference type="Proteomes" id="UP000444318">
    <property type="component" value="Unassembled WGS sequence"/>
</dbReference>
<keyword evidence="3" id="KW-1185">Reference proteome</keyword>
<evidence type="ECO:0000256" key="1">
    <source>
        <dbReference type="SAM" id="MobiDB-lite"/>
    </source>
</evidence>
<feature type="region of interest" description="Disordered" evidence="1">
    <location>
        <begin position="1"/>
        <end position="30"/>
    </location>
</feature>
<reference evidence="2 3" key="1">
    <citation type="submission" date="2019-10" db="EMBL/GenBank/DDBJ databases">
        <title>Two novel species isolated from a subtropical stream in China.</title>
        <authorList>
            <person name="Lu H."/>
        </authorList>
    </citation>
    <scope>NUCLEOTIDE SEQUENCE [LARGE SCALE GENOMIC DNA]</scope>
    <source>
        <strain evidence="2 3">FT103W</strain>
    </source>
</reference>
<dbReference type="AlphaFoldDB" id="A0A843SIC2"/>
<gene>
    <name evidence="2" type="ORF">GEV01_26275</name>
</gene>
<dbReference type="RefSeq" id="WP_152808659.1">
    <property type="nucleotide sequence ID" value="NZ_WHUF01000008.1"/>
</dbReference>
<proteinExistence type="predicted"/>
<sequence length="90" mass="9550">MTTSKTKAKAANSVQAKPKGKPLESKDVRTTQQKEFSAVVDSIAKRYGVKVGPTSAPATNPYAMSAEQAAKVALQAGIITRAGNLTRRFK</sequence>
<evidence type="ECO:0000313" key="3">
    <source>
        <dbReference type="Proteomes" id="UP000444318"/>
    </source>
</evidence>
<dbReference type="EMBL" id="WHUF01000008">
    <property type="protein sequence ID" value="MQA23032.1"/>
    <property type="molecule type" value="Genomic_DNA"/>
</dbReference>